<evidence type="ECO:0000313" key="1">
    <source>
        <dbReference type="EMBL" id="CAD7428503.1"/>
    </source>
</evidence>
<reference evidence="1" key="1">
    <citation type="submission" date="2020-11" db="EMBL/GenBank/DDBJ databases">
        <authorList>
            <person name="Tran Van P."/>
        </authorList>
    </citation>
    <scope>NUCLEOTIDE SEQUENCE</scope>
</reference>
<sequence length="126" mass="13984">MGADDDLAHSSSPTLSLPAHPAVSQLARLCSKLVCFGSDQSPVSHLLLTWFPLWFNPTSTRMSHTGISDVLGEELMLLHLFEMQECGNSLDIPIHKSWSPPLLFTSPRNPRNLQAAINGTYWTQQQ</sequence>
<proteinExistence type="predicted"/>
<name>A0A7R9E7F4_9NEOP</name>
<dbReference type="AlphaFoldDB" id="A0A7R9E7F4"/>
<protein>
    <submittedName>
        <fullName evidence="1">Uncharacterized protein</fullName>
    </submittedName>
</protein>
<gene>
    <name evidence="1" type="ORF">TMSB3V08_LOCUS5305</name>
</gene>
<organism evidence="1">
    <name type="scientific">Timema monikensis</name>
    <dbReference type="NCBI Taxonomy" id="170555"/>
    <lineage>
        <taxon>Eukaryota</taxon>
        <taxon>Metazoa</taxon>
        <taxon>Ecdysozoa</taxon>
        <taxon>Arthropoda</taxon>
        <taxon>Hexapoda</taxon>
        <taxon>Insecta</taxon>
        <taxon>Pterygota</taxon>
        <taxon>Neoptera</taxon>
        <taxon>Polyneoptera</taxon>
        <taxon>Phasmatodea</taxon>
        <taxon>Timematodea</taxon>
        <taxon>Timematoidea</taxon>
        <taxon>Timematidae</taxon>
        <taxon>Timema</taxon>
    </lineage>
</organism>
<dbReference type="EMBL" id="OB793756">
    <property type="protein sequence ID" value="CAD7428503.1"/>
    <property type="molecule type" value="Genomic_DNA"/>
</dbReference>
<accession>A0A7R9E7F4</accession>